<feature type="signal peptide" evidence="1">
    <location>
        <begin position="1"/>
        <end position="22"/>
    </location>
</feature>
<proteinExistence type="predicted"/>
<dbReference type="Gene3D" id="3.40.33.10">
    <property type="entry name" value="CAP"/>
    <property type="match status" value="1"/>
</dbReference>
<protein>
    <submittedName>
        <fullName evidence="3">SCP domain-containing protein</fullName>
    </submittedName>
</protein>
<dbReference type="EnsemblMetazoa" id="CJA18598.1">
    <property type="protein sequence ID" value="CJA18598.1"/>
    <property type="gene ID" value="WBGene00137802"/>
</dbReference>
<evidence type="ECO:0000259" key="2">
    <source>
        <dbReference type="SMART" id="SM00198"/>
    </source>
</evidence>
<feature type="chain" id="PRO_5035842820" evidence="1">
    <location>
        <begin position="23"/>
        <end position="255"/>
    </location>
</feature>
<dbReference type="AlphaFoldDB" id="A0A8R1E2T2"/>
<dbReference type="Pfam" id="PF00188">
    <property type="entry name" value="CAP"/>
    <property type="match status" value="1"/>
</dbReference>
<keyword evidence="1" id="KW-0732">Signal</keyword>
<feature type="domain" description="SCP" evidence="2">
    <location>
        <begin position="74"/>
        <end position="194"/>
    </location>
</feature>
<keyword evidence="4" id="KW-1185">Reference proteome</keyword>
<sequence length="255" mass="29084">MGAMNLVLSIIVILLFIRNAQSVVNSAEGSGNSDELIEDSIWNDLDDKVVDALGGLDDELLTEHICNESTITQLQQEIILTTHNELRRSLAFGKQRNKRGLMNSARNMYKLDWDCELAALAANWSSSCPQNFMPQDVLGSNAQLFKRFYFYFDGHDSTVHMRNAMKTWWQQGEDRGNEDEKNRAQCEKEMIYENGKPCCDDKDCFTYPGSKCLIPEGLCQAPKVPKDFGESIQCDNSQVSDATRKWTLDQHNFYR</sequence>
<reference evidence="4" key="1">
    <citation type="submission" date="2010-08" db="EMBL/GenBank/DDBJ databases">
        <authorList>
            <consortium name="Caenorhabditis japonica Sequencing Consortium"/>
            <person name="Wilson R.K."/>
        </authorList>
    </citation>
    <scope>NUCLEOTIDE SEQUENCE [LARGE SCALE GENOMIC DNA]</scope>
    <source>
        <strain evidence="4">DF5081</strain>
    </source>
</reference>
<dbReference type="CDD" id="cd05380">
    <property type="entry name" value="CAP_euk"/>
    <property type="match status" value="1"/>
</dbReference>
<name>A0A8R1E2T2_CAEJA</name>
<organism evidence="3 4">
    <name type="scientific">Caenorhabditis japonica</name>
    <dbReference type="NCBI Taxonomy" id="281687"/>
    <lineage>
        <taxon>Eukaryota</taxon>
        <taxon>Metazoa</taxon>
        <taxon>Ecdysozoa</taxon>
        <taxon>Nematoda</taxon>
        <taxon>Chromadorea</taxon>
        <taxon>Rhabditida</taxon>
        <taxon>Rhabditina</taxon>
        <taxon>Rhabditomorpha</taxon>
        <taxon>Rhabditoidea</taxon>
        <taxon>Rhabditidae</taxon>
        <taxon>Peloderinae</taxon>
        <taxon>Caenorhabditis</taxon>
    </lineage>
</organism>
<dbReference type="Proteomes" id="UP000005237">
    <property type="component" value="Unassembled WGS sequence"/>
</dbReference>
<evidence type="ECO:0000313" key="3">
    <source>
        <dbReference type="EnsemblMetazoa" id="CJA18598.1"/>
    </source>
</evidence>
<evidence type="ECO:0000313" key="4">
    <source>
        <dbReference type="Proteomes" id="UP000005237"/>
    </source>
</evidence>
<dbReference type="InterPro" id="IPR014044">
    <property type="entry name" value="CAP_dom"/>
</dbReference>
<reference evidence="3" key="2">
    <citation type="submission" date="2022-06" db="UniProtKB">
        <authorList>
            <consortium name="EnsemblMetazoa"/>
        </authorList>
    </citation>
    <scope>IDENTIFICATION</scope>
    <source>
        <strain evidence="3">DF5081</strain>
    </source>
</reference>
<accession>A0A8R1E2T2</accession>
<dbReference type="SUPFAM" id="SSF55797">
    <property type="entry name" value="PR-1-like"/>
    <property type="match status" value="1"/>
</dbReference>
<evidence type="ECO:0000256" key="1">
    <source>
        <dbReference type="SAM" id="SignalP"/>
    </source>
</evidence>
<dbReference type="InterPro" id="IPR035940">
    <property type="entry name" value="CAP_sf"/>
</dbReference>
<dbReference type="SMART" id="SM00198">
    <property type="entry name" value="SCP"/>
    <property type="match status" value="1"/>
</dbReference>